<dbReference type="PANTHER" id="PTHR16291:SF0">
    <property type="entry name" value="NUCLEAR CAP-BINDING PROTEIN SUBUNIT 3"/>
    <property type="match status" value="1"/>
</dbReference>
<dbReference type="OrthoDB" id="422106at2759"/>
<feature type="compositionally biased region" description="Basic residues" evidence="3">
    <location>
        <begin position="72"/>
        <end position="98"/>
    </location>
</feature>
<feature type="region of interest" description="Disordered" evidence="3">
    <location>
        <begin position="368"/>
        <end position="392"/>
    </location>
</feature>
<evidence type="ECO:0000256" key="2">
    <source>
        <dbReference type="ARBA" id="ARBA00019876"/>
    </source>
</evidence>
<gene>
    <name evidence="4" type="ORF">BV898_11151</name>
</gene>
<dbReference type="InterPro" id="IPR019416">
    <property type="entry name" value="NCBP3"/>
</dbReference>
<sequence length="522" mass="58011">MTSAPHWAEPYQSTNRLKVTRLFTPITIMAAQSNGNSATEDFMTLSVEDDEADEFEFVPEHPAWTAPPSASSHHHRSKSERSHHRKKHTKGKSPRKKERLAATIPLPPAMEEDGPLPLAVEEDGVFVEELPKAIESSPPRTQPERQPNCPLESLTDLYRSLNMDLESSAKRSKYQLNTLHIRGTDQMTAKDVAELFDEHAPLRADWISGTSCNVIFKDAATAGLAMLAASQPFRAVAKSQDSEADDDMSGHRRSTDRHKTVRQYPVELDSDTGEEIYVCDLASFPLPVPKGSWRVARTVPRKAKQLLFRFAQITDKTSKSDDVDPRSLAFEGGAVAVVKIRSAPAEDVAAALRTMKRTVLIAEPKEKTHISERLGKKPETNGRNGTVNHPVPVGRSLKVQLEVLSQRPRTPYERSTNRTTTTMTEGRLPLATPSTKLPIRPLATSLTKPLIRPGDLRYMLQHKEEALPISADDLRHRITHSTTQPLVAPPPAKGNVHSRLGRAGEPDLRNRLNLVRRMGPIP</sequence>
<comment type="caution">
    <text evidence="4">The sequence shown here is derived from an EMBL/GenBank/DDBJ whole genome shotgun (WGS) entry which is preliminary data.</text>
</comment>
<evidence type="ECO:0000313" key="5">
    <source>
        <dbReference type="Proteomes" id="UP000192578"/>
    </source>
</evidence>
<keyword evidence="5" id="KW-1185">Reference proteome</keyword>
<dbReference type="Proteomes" id="UP000192578">
    <property type="component" value="Unassembled WGS sequence"/>
</dbReference>
<organism evidence="4 5">
    <name type="scientific">Hypsibius exemplaris</name>
    <name type="common">Freshwater tardigrade</name>
    <dbReference type="NCBI Taxonomy" id="2072580"/>
    <lineage>
        <taxon>Eukaryota</taxon>
        <taxon>Metazoa</taxon>
        <taxon>Ecdysozoa</taxon>
        <taxon>Tardigrada</taxon>
        <taxon>Eutardigrada</taxon>
        <taxon>Parachela</taxon>
        <taxon>Hypsibioidea</taxon>
        <taxon>Hypsibiidae</taxon>
        <taxon>Hypsibius</taxon>
    </lineage>
</organism>
<feature type="compositionally biased region" description="Basic and acidic residues" evidence="3">
    <location>
        <begin position="368"/>
        <end position="380"/>
    </location>
</feature>
<proteinExistence type="inferred from homology"/>
<evidence type="ECO:0000313" key="4">
    <source>
        <dbReference type="EMBL" id="OQV14645.1"/>
    </source>
</evidence>
<evidence type="ECO:0000256" key="1">
    <source>
        <dbReference type="ARBA" id="ARBA00006069"/>
    </source>
</evidence>
<dbReference type="GO" id="GO:0005634">
    <property type="term" value="C:nucleus"/>
    <property type="evidence" value="ECO:0007669"/>
    <property type="project" value="TreeGrafter"/>
</dbReference>
<dbReference type="AlphaFoldDB" id="A0A1W0WHG3"/>
<comment type="similarity">
    <text evidence="1">Belongs to the NCBP3 family.</text>
</comment>
<dbReference type="GO" id="GO:0003729">
    <property type="term" value="F:mRNA binding"/>
    <property type="evidence" value="ECO:0007669"/>
    <property type="project" value="InterPro"/>
</dbReference>
<feature type="region of interest" description="Disordered" evidence="3">
    <location>
        <begin position="483"/>
        <end position="504"/>
    </location>
</feature>
<protein>
    <recommendedName>
        <fullName evidence="2">Nuclear cap-binding protein subunit 3</fullName>
    </recommendedName>
</protein>
<feature type="region of interest" description="Disordered" evidence="3">
    <location>
        <begin position="61"/>
        <end position="114"/>
    </location>
</feature>
<feature type="region of interest" description="Disordered" evidence="3">
    <location>
        <begin position="238"/>
        <end position="260"/>
    </location>
</feature>
<reference evidence="5" key="1">
    <citation type="submission" date="2017-01" db="EMBL/GenBank/DDBJ databases">
        <title>Comparative genomics of anhydrobiosis in the tardigrade Hypsibius dujardini.</title>
        <authorList>
            <person name="Yoshida Y."/>
            <person name="Koutsovoulos G."/>
            <person name="Laetsch D."/>
            <person name="Stevens L."/>
            <person name="Kumar S."/>
            <person name="Horikawa D."/>
            <person name="Ishino K."/>
            <person name="Komine S."/>
            <person name="Tomita M."/>
            <person name="Blaxter M."/>
            <person name="Arakawa K."/>
        </authorList>
    </citation>
    <scope>NUCLEOTIDE SEQUENCE [LARGE SCALE GENOMIC DNA]</scope>
    <source>
        <strain evidence="5">Z151</strain>
    </source>
</reference>
<accession>A0A1W0WHG3</accession>
<dbReference type="PANTHER" id="PTHR16291">
    <property type="entry name" value="NUCLEAR CAP-BINDING PROTEIN SUBUNIT 3"/>
    <property type="match status" value="1"/>
</dbReference>
<dbReference type="EMBL" id="MTYJ01000101">
    <property type="protein sequence ID" value="OQV14645.1"/>
    <property type="molecule type" value="Genomic_DNA"/>
</dbReference>
<dbReference type="GO" id="GO:0000340">
    <property type="term" value="F:RNA 7-methylguanosine cap binding"/>
    <property type="evidence" value="ECO:0007669"/>
    <property type="project" value="InterPro"/>
</dbReference>
<feature type="compositionally biased region" description="Basic residues" evidence="3">
    <location>
        <begin position="251"/>
        <end position="260"/>
    </location>
</feature>
<evidence type="ECO:0000256" key="3">
    <source>
        <dbReference type="SAM" id="MobiDB-lite"/>
    </source>
</evidence>
<dbReference type="Pfam" id="PF10309">
    <property type="entry name" value="NCBP3"/>
    <property type="match status" value="1"/>
</dbReference>
<name>A0A1W0WHG3_HYPEX</name>